<feature type="compositionally biased region" description="Polar residues" evidence="1">
    <location>
        <begin position="301"/>
        <end position="315"/>
    </location>
</feature>
<name>A0A1D6JS15_MAIZE</name>
<proteinExistence type="predicted"/>
<dbReference type="EMBL" id="CM007647">
    <property type="protein sequence ID" value="ONL94708.1"/>
    <property type="molecule type" value="Genomic_DNA"/>
</dbReference>
<dbReference type="PANTHER" id="PTHR36364">
    <property type="entry name" value="OS03G0203000 PROTEIN"/>
    <property type="match status" value="1"/>
</dbReference>
<feature type="compositionally biased region" description="Basic and acidic residues" evidence="1">
    <location>
        <begin position="260"/>
        <end position="287"/>
    </location>
</feature>
<evidence type="ECO:0000256" key="1">
    <source>
        <dbReference type="SAM" id="MobiDB-lite"/>
    </source>
</evidence>
<feature type="region of interest" description="Disordered" evidence="1">
    <location>
        <begin position="151"/>
        <end position="341"/>
    </location>
</feature>
<evidence type="ECO:0000313" key="2">
    <source>
        <dbReference type="EMBL" id="ONL94708.1"/>
    </source>
</evidence>
<dbReference type="eggNOG" id="ENOG502QTZY">
    <property type="taxonomic scope" value="Eukaryota"/>
</dbReference>
<dbReference type="FunCoup" id="A0A1D6JS15">
    <property type="interactions" value="2525"/>
</dbReference>
<feature type="compositionally biased region" description="Basic and acidic residues" evidence="1">
    <location>
        <begin position="49"/>
        <end position="83"/>
    </location>
</feature>
<feature type="compositionally biased region" description="Basic and acidic residues" evidence="1">
    <location>
        <begin position="107"/>
        <end position="125"/>
    </location>
</feature>
<dbReference type="IntAct" id="A0A1D6JS15">
    <property type="interactions" value="1"/>
</dbReference>
<reference evidence="2" key="1">
    <citation type="submission" date="2015-12" db="EMBL/GenBank/DDBJ databases">
        <title>Update maize B73 reference genome by single molecule sequencing technologies.</title>
        <authorList>
            <consortium name="Maize Genome Sequencing Project"/>
            <person name="Ware D."/>
        </authorList>
    </citation>
    <scope>NUCLEOTIDE SEQUENCE [LARGE SCALE GENOMIC DNA]</scope>
    <source>
        <tissue evidence="2">Seedling</tissue>
    </source>
</reference>
<protein>
    <submittedName>
        <fullName evidence="2">Cyclin-related</fullName>
    </submittedName>
</protein>
<sequence length="351" mass="40948">MTTREPREASRRDGRDSHGRRPHSSFRSRRDDPSFLQDTIFRISFGSPRRRDDRRRESDRAHHRSRDGEFLEVVDHDQKRNRDAAQSADPPNAESKSASDMKNGPSTRHERSPRGTKRFSESSEAWRPRSFFQNHLKCGDYLCFYVQHNERGSAGQGGRHYDRQASDYGRQREHLSDRDKQKTERHSLQGKIELDQQKKDGDSTWKHDGFFQLEEAAPLAKKRPPFQEMKIQESADTVTEPDSRSRNYQARGYGNHRPFLRPDDRGFRRGFPDHRSDGQRNGHDIRGRFSVRGGMDRDRFNNSYGGRSNAEQASGDQEEKWKHDLYDQTNRSPPPKTEEEQIAKVEALLAL</sequence>
<accession>A0A1D6JS15</accession>
<dbReference type="PaxDb" id="4577-GRMZM2G457201_P01"/>
<dbReference type="AlphaFoldDB" id="A0A1D6JS15"/>
<organism evidence="2">
    <name type="scientific">Zea mays</name>
    <name type="common">Maize</name>
    <dbReference type="NCBI Taxonomy" id="4577"/>
    <lineage>
        <taxon>Eukaryota</taxon>
        <taxon>Viridiplantae</taxon>
        <taxon>Streptophyta</taxon>
        <taxon>Embryophyta</taxon>
        <taxon>Tracheophyta</taxon>
        <taxon>Spermatophyta</taxon>
        <taxon>Magnoliopsida</taxon>
        <taxon>Liliopsida</taxon>
        <taxon>Poales</taxon>
        <taxon>Poaceae</taxon>
        <taxon>PACMAD clade</taxon>
        <taxon>Panicoideae</taxon>
        <taxon>Andropogonodae</taxon>
        <taxon>Andropogoneae</taxon>
        <taxon>Tripsacinae</taxon>
        <taxon>Zea</taxon>
    </lineage>
</organism>
<feature type="compositionally biased region" description="Basic and acidic residues" evidence="1">
    <location>
        <begin position="1"/>
        <end position="19"/>
    </location>
</feature>
<dbReference type="ExpressionAtlas" id="A0A1D6JS15">
    <property type="expression patterns" value="baseline and differential"/>
</dbReference>
<feature type="region of interest" description="Disordered" evidence="1">
    <location>
        <begin position="1"/>
        <end position="125"/>
    </location>
</feature>
<gene>
    <name evidence="2" type="ORF">ZEAMMB73_Zm00001d028097</name>
</gene>
<feature type="compositionally biased region" description="Basic and acidic residues" evidence="1">
    <location>
        <begin position="159"/>
        <end position="209"/>
    </location>
</feature>
<dbReference type="InParanoid" id="A0A1D6JS15"/>
<dbReference type="PANTHER" id="PTHR36364:SF1">
    <property type="entry name" value="OS03G0203000 PROTEIN"/>
    <property type="match status" value="1"/>
</dbReference>
<feature type="compositionally biased region" description="Polar residues" evidence="1">
    <location>
        <begin position="94"/>
        <end position="106"/>
    </location>
</feature>
<feature type="compositionally biased region" description="Basic and acidic residues" evidence="1">
    <location>
        <begin position="317"/>
        <end position="326"/>
    </location>
</feature>